<dbReference type="RefSeq" id="WP_290317397.1">
    <property type="nucleotide sequence ID" value="NZ_JAUFPN010000148.1"/>
</dbReference>
<sequence length="74" mass="8144">MQSQLLGHALIGFTMLLSLLWLGALPTEFVLRAAELLAAWCLLSTLVVICAGAWVALGRSRRREAEPLKARQLQ</sequence>
<gene>
    <name evidence="2" type="ORF">QWZ14_14395</name>
</gene>
<feature type="transmembrane region" description="Helical" evidence="1">
    <location>
        <begin position="37"/>
        <end position="57"/>
    </location>
</feature>
<name>A0ABT8A6X7_9PROT</name>
<protein>
    <submittedName>
        <fullName evidence="2">Uncharacterized protein</fullName>
    </submittedName>
</protein>
<keyword evidence="1" id="KW-1133">Transmembrane helix</keyword>
<dbReference type="EMBL" id="JAUFPN010000148">
    <property type="protein sequence ID" value="MDN3565554.1"/>
    <property type="molecule type" value="Genomic_DNA"/>
</dbReference>
<keyword evidence="1" id="KW-0812">Transmembrane</keyword>
<keyword evidence="3" id="KW-1185">Reference proteome</keyword>
<evidence type="ECO:0000313" key="2">
    <source>
        <dbReference type="EMBL" id="MDN3565554.1"/>
    </source>
</evidence>
<keyword evidence="1" id="KW-0472">Membrane</keyword>
<dbReference type="Proteomes" id="UP001529369">
    <property type="component" value="Unassembled WGS sequence"/>
</dbReference>
<organism evidence="2 3">
    <name type="scientific">Paeniroseomonas aquatica</name>
    <dbReference type="NCBI Taxonomy" id="373043"/>
    <lineage>
        <taxon>Bacteria</taxon>
        <taxon>Pseudomonadati</taxon>
        <taxon>Pseudomonadota</taxon>
        <taxon>Alphaproteobacteria</taxon>
        <taxon>Acetobacterales</taxon>
        <taxon>Acetobacteraceae</taxon>
        <taxon>Paeniroseomonas</taxon>
    </lineage>
</organism>
<evidence type="ECO:0000313" key="3">
    <source>
        <dbReference type="Proteomes" id="UP001529369"/>
    </source>
</evidence>
<feature type="transmembrane region" description="Helical" evidence="1">
    <location>
        <begin position="5"/>
        <end position="25"/>
    </location>
</feature>
<proteinExistence type="predicted"/>
<accession>A0ABT8A6X7</accession>
<comment type="caution">
    <text evidence="2">The sequence shown here is derived from an EMBL/GenBank/DDBJ whole genome shotgun (WGS) entry which is preliminary data.</text>
</comment>
<reference evidence="3" key="1">
    <citation type="journal article" date="2019" name="Int. J. Syst. Evol. Microbiol.">
        <title>The Global Catalogue of Microorganisms (GCM) 10K type strain sequencing project: providing services to taxonomists for standard genome sequencing and annotation.</title>
        <authorList>
            <consortium name="The Broad Institute Genomics Platform"/>
            <consortium name="The Broad Institute Genome Sequencing Center for Infectious Disease"/>
            <person name="Wu L."/>
            <person name="Ma J."/>
        </authorList>
    </citation>
    <scope>NUCLEOTIDE SEQUENCE [LARGE SCALE GENOMIC DNA]</scope>
    <source>
        <strain evidence="3">CECT 7131</strain>
    </source>
</reference>
<evidence type="ECO:0000256" key="1">
    <source>
        <dbReference type="SAM" id="Phobius"/>
    </source>
</evidence>